<name>A0A023W4Y5_9CAUD</name>
<dbReference type="KEGG" id="vg:19485036"/>
<dbReference type="Proteomes" id="UP000024445">
    <property type="component" value="Segment"/>
</dbReference>
<reference evidence="1 2" key="1">
    <citation type="submission" date="2014-01" db="EMBL/GenBank/DDBJ databases">
        <authorList>
            <person name="Zhang G."/>
            <person name="Jin J."/>
            <person name="Li Z.J."/>
            <person name="Wang S.W."/>
            <person name="Chen S.J."/>
            <person name="Wang S.M."/>
            <person name="Wang X.T."/>
            <person name="Li Y.H."/>
            <person name="Wang J."/>
            <person name="Yang C.K."/>
            <person name="Wang L."/>
        </authorList>
    </citation>
    <scope>NUCLEOTIDE SEQUENCE [LARGE SCALE GENOMIC DNA]</scope>
</reference>
<organism evidence="1 2">
    <name type="scientific">Serratia phage PS2</name>
    <dbReference type="NCBI Taxonomy" id="1481112"/>
    <lineage>
        <taxon>Viruses</taxon>
        <taxon>Duplodnaviria</taxon>
        <taxon>Heunggongvirae</taxon>
        <taxon>Uroviricota</taxon>
        <taxon>Caudoviricetes</taxon>
        <taxon>Muldoonvirus</taxon>
        <taxon>Muldoonvirus PS2</taxon>
    </lineage>
</organism>
<sequence>MSEFTLSDFEIEFISESYADDETIVSALNDYQASGDKYQNLRKQSYITLKEALANDEQFTVVPFEIVAEVADLTAAAGYGKLHYCGGVEDARFSLDRTKGALKVIKMGKKWTVVKGGQPVGKLFDLSAQKIFDNLEKFYLKVRKAGPQFDPKIMDAEGQTVGVAADGCPEISKIPCAQTNAKISKVQESMTFRQFINECLESMQ</sequence>
<dbReference type="EMBL" id="KJ025957">
    <property type="protein sequence ID" value="AHY25399.1"/>
    <property type="molecule type" value="Genomic_DNA"/>
</dbReference>
<gene>
    <name evidence="1" type="ORF">PS2_153</name>
</gene>
<accession>A0A023W4Y5</accession>
<protein>
    <submittedName>
        <fullName evidence="1">Uncharacterized protein</fullName>
    </submittedName>
</protein>
<dbReference type="GeneID" id="19485036"/>
<keyword evidence="2" id="KW-1185">Reference proteome</keyword>
<dbReference type="RefSeq" id="YP_009030200.1">
    <property type="nucleotide sequence ID" value="NC_024121.1"/>
</dbReference>
<proteinExistence type="predicted"/>
<evidence type="ECO:0000313" key="2">
    <source>
        <dbReference type="Proteomes" id="UP000024445"/>
    </source>
</evidence>
<evidence type="ECO:0000313" key="1">
    <source>
        <dbReference type="EMBL" id="AHY25399.1"/>
    </source>
</evidence>